<evidence type="ECO:0000256" key="1">
    <source>
        <dbReference type="SAM" id="MobiDB-lite"/>
    </source>
</evidence>
<feature type="domain" description="5-hmdU DNA kinase helical" evidence="2">
    <location>
        <begin position="104"/>
        <end position="160"/>
    </location>
</feature>
<feature type="region of interest" description="Disordered" evidence="1">
    <location>
        <begin position="398"/>
        <end position="422"/>
    </location>
</feature>
<reference evidence="3" key="1">
    <citation type="submission" date="2021-01" db="EMBL/GenBank/DDBJ databases">
        <authorList>
            <person name="Corre E."/>
            <person name="Pelletier E."/>
            <person name="Niang G."/>
            <person name="Scheremetjew M."/>
            <person name="Finn R."/>
            <person name="Kale V."/>
            <person name="Holt S."/>
            <person name="Cochrane G."/>
            <person name="Meng A."/>
            <person name="Brown T."/>
            <person name="Cohen L."/>
        </authorList>
    </citation>
    <scope>NUCLEOTIDE SEQUENCE</scope>
    <source>
        <strain evidence="3">CCMP3105</strain>
    </source>
</reference>
<organism evidence="3">
    <name type="scientific">Alexandrium monilatum</name>
    <dbReference type="NCBI Taxonomy" id="311494"/>
    <lineage>
        <taxon>Eukaryota</taxon>
        <taxon>Sar</taxon>
        <taxon>Alveolata</taxon>
        <taxon>Dinophyceae</taxon>
        <taxon>Gonyaulacales</taxon>
        <taxon>Pyrocystaceae</taxon>
        <taxon>Alexandrium</taxon>
    </lineage>
</organism>
<sequence>MQPKLPGALPHLRLRARCSLLDLVPMQGMLRKDLDRKRRHQSITIVGNTDNFGSLNGRWGPRGLRLRKLVPKDRTGADAPEQRLGTRMRIVTKRRRRRTTVLGFADFVLERLAVLQRREAGEPPPWSADRVLQLGAFCNIDRRDDRVTRELLSEIETRGSDPKCKWQRADYVTLVAVLRFTGSRRGEAATIASLIDKDRPTGNPLTGRARRPLALEKALRSKSGGVRGGNGAYQVTLSFTDLASLVWRMATAVDTQVAQVGPFADVKKAADFVKALMTPPRSKRTATPRAPAFSSTETAKDFEYLPDRFSVLCPQAEQQCHLGPGARKGIAIVRRLDRKLLPKALVSGRKSSDDTTLSELSKVLIKRHEELRGMRPIDIEQALCEYAKYHRYRDKGIGPKKRFHGGMEQPPVPVKRVKRSRR</sequence>
<accession>A0A7S4UWG9</accession>
<protein>
    <recommendedName>
        <fullName evidence="2">5-hmdU DNA kinase helical domain-containing protein</fullName>
    </recommendedName>
</protein>
<proteinExistence type="predicted"/>
<dbReference type="InterPro" id="IPR040684">
    <property type="entry name" value="HMUDK_hel"/>
</dbReference>
<evidence type="ECO:0000313" key="3">
    <source>
        <dbReference type="EMBL" id="CAE4562600.1"/>
    </source>
</evidence>
<dbReference type="AlphaFoldDB" id="A0A7S4UWG9"/>
<dbReference type="Pfam" id="PF18723">
    <property type="entry name" value="HMUDK_hel"/>
    <property type="match status" value="1"/>
</dbReference>
<dbReference type="EMBL" id="HBNR01003130">
    <property type="protein sequence ID" value="CAE4562600.1"/>
    <property type="molecule type" value="Transcribed_RNA"/>
</dbReference>
<name>A0A7S4UWG9_9DINO</name>
<gene>
    <name evidence="3" type="ORF">AMON00008_LOCUS2219</name>
</gene>
<evidence type="ECO:0000259" key="2">
    <source>
        <dbReference type="Pfam" id="PF18723"/>
    </source>
</evidence>